<evidence type="ECO:0000313" key="10">
    <source>
        <dbReference type="Proteomes" id="UP000663854"/>
    </source>
</evidence>
<evidence type="ECO:0000256" key="1">
    <source>
        <dbReference type="ARBA" id="ARBA00007905"/>
    </source>
</evidence>
<evidence type="ECO:0000313" key="11">
    <source>
        <dbReference type="Proteomes" id="UP000663870"/>
    </source>
</evidence>
<dbReference type="PROSITE" id="PS00062">
    <property type="entry name" value="ALDOKETO_REDUCTASE_2"/>
    <property type="match status" value="1"/>
</dbReference>
<evidence type="ECO:0000256" key="5">
    <source>
        <dbReference type="PIRSR" id="PIRSR000097-2"/>
    </source>
</evidence>
<feature type="active site" description="Proton donor" evidence="4">
    <location>
        <position position="57"/>
    </location>
</feature>
<proteinExistence type="inferred from homology"/>
<evidence type="ECO:0000256" key="6">
    <source>
        <dbReference type="PIRSR" id="PIRSR000097-3"/>
    </source>
</evidence>
<dbReference type="CDD" id="cd19071">
    <property type="entry name" value="AKR_AKR1-5-like"/>
    <property type="match status" value="1"/>
</dbReference>
<feature type="site" description="Lowers pKa of active site Tyr" evidence="6">
    <location>
        <position position="82"/>
    </location>
</feature>
<evidence type="ECO:0000256" key="2">
    <source>
        <dbReference type="ARBA" id="ARBA00022857"/>
    </source>
</evidence>
<evidence type="ECO:0000313" key="9">
    <source>
        <dbReference type="EMBL" id="CAF1485428.1"/>
    </source>
</evidence>
<evidence type="ECO:0000256" key="3">
    <source>
        <dbReference type="ARBA" id="ARBA00023002"/>
    </source>
</evidence>
<evidence type="ECO:0000259" key="7">
    <source>
        <dbReference type="Pfam" id="PF00248"/>
    </source>
</evidence>
<dbReference type="EMBL" id="CAJNOL010002295">
    <property type="protein sequence ID" value="CAF1485428.1"/>
    <property type="molecule type" value="Genomic_DNA"/>
</dbReference>
<name>A0A814JBK3_9BILA</name>
<dbReference type="AlphaFoldDB" id="A0A814JBK3"/>
<dbReference type="PANTHER" id="PTHR43827:SF3">
    <property type="entry name" value="NADP-DEPENDENT OXIDOREDUCTASE DOMAIN-CONTAINING PROTEIN"/>
    <property type="match status" value="1"/>
</dbReference>
<keyword evidence="11" id="KW-1185">Reference proteome</keyword>
<dbReference type="Pfam" id="PF00248">
    <property type="entry name" value="Aldo_ket_red"/>
    <property type="match status" value="1"/>
</dbReference>
<dbReference type="SUPFAM" id="SSF51430">
    <property type="entry name" value="NAD(P)-linked oxidoreductase"/>
    <property type="match status" value="1"/>
</dbReference>
<feature type="domain" description="NADP-dependent oxidoreductase" evidence="7">
    <location>
        <begin position="13"/>
        <end position="294"/>
    </location>
</feature>
<protein>
    <recommendedName>
        <fullName evidence="7">NADP-dependent oxidoreductase domain-containing protein</fullName>
    </recommendedName>
</protein>
<dbReference type="Gene3D" id="3.20.20.100">
    <property type="entry name" value="NADP-dependent oxidoreductase domain"/>
    <property type="match status" value="1"/>
</dbReference>
<evidence type="ECO:0000313" key="8">
    <source>
        <dbReference type="EMBL" id="CAF1035820.1"/>
    </source>
</evidence>
<comment type="similarity">
    <text evidence="1">Belongs to the aldo/keto reductase family.</text>
</comment>
<evidence type="ECO:0000256" key="4">
    <source>
        <dbReference type="PIRSR" id="PIRSR000097-1"/>
    </source>
</evidence>
<keyword evidence="2" id="KW-0521">NADP</keyword>
<keyword evidence="3" id="KW-0560">Oxidoreductase</keyword>
<feature type="binding site" evidence="5">
    <location>
        <position position="113"/>
    </location>
    <ligand>
        <name>substrate</name>
    </ligand>
</feature>
<accession>A0A814JBK3</accession>
<sequence>MNAVHGEVLMPVVGLGTGGYGQPDGTGGEYWGPEQGHNATVAWLQLGGRRIDTSNDYGSRDGIGTGWVASGVPRSQIFITSKVDPSGYAETLEAFSAILKSLKTEYIDLLLIHWPGNEPGTSGQPIPSCKQGKSNWAECRVQTWQALQKLFDQQRVRAIGVSNFEVNHLLEIFNLNSSIPSVNQVEFHPYWHEDELLDFCKKHNITFNSYSPGGAPDHAVWFGPSWNPIPDMRTHPNVTKIAQKYNKTSAQVLYRWHWEQGIVINPRTRNSTHMMENLSIFDFQLDIQDMMTLAYLNHPISKVCGDPRLIL</sequence>
<dbReference type="Proteomes" id="UP000663870">
    <property type="component" value="Unassembled WGS sequence"/>
</dbReference>
<dbReference type="Proteomes" id="UP000663854">
    <property type="component" value="Unassembled WGS sequence"/>
</dbReference>
<comment type="caution">
    <text evidence="8">The sequence shown here is derived from an EMBL/GenBank/DDBJ whole genome shotgun (WGS) entry which is preliminary data.</text>
</comment>
<dbReference type="PANTHER" id="PTHR43827">
    <property type="entry name" value="2,5-DIKETO-D-GLUCONIC ACID REDUCTASE"/>
    <property type="match status" value="1"/>
</dbReference>
<dbReference type="InterPro" id="IPR018170">
    <property type="entry name" value="Aldo/ket_reductase_CS"/>
</dbReference>
<dbReference type="EMBL" id="CAJNOH010000424">
    <property type="protein sequence ID" value="CAF1035820.1"/>
    <property type="molecule type" value="Genomic_DNA"/>
</dbReference>
<dbReference type="PRINTS" id="PR00069">
    <property type="entry name" value="ALDKETRDTASE"/>
</dbReference>
<reference evidence="8" key="1">
    <citation type="submission" date="2021-02" db="EMBL/GenBank/DDBJ databases">
        <authorList>
            <person name="Nowell W R."/>
        </authorList>
    </citation>
    <scope>NUCLEOTIDE SEQUENCE</scope>
</reference>
<dbReference type="InterPro" id="IPR020471">
    <property type="entry name" value="AKR"/>
</dbReference>
<dbReference type="PIRSF" id="PIRSF000097">
    <property type="entry name" value="AKR"/>
    <property type="match status" value="1"/>
</dbReference>
<dbReference type="InterPro" id="IPR023210">
    <property type="entry name" value="NADP_OxRdtase_dom"/>
</dbReference>
<gene>
    <name evidence="9" type="ORF">JXQ802_LOCUS39548</name>
    <name evidence="8" type="ORF">PYM288_LOCUS16386</name>
</gene>
<organism evidence="8 10">
    <name type="scientific">Rotaria sordida</name>
    <dbReference type="NCBI Taxonomy" id="392033"/>
    <lineage>
        <taxon>Eukaryota</taxon>
        <taxon>Metazoa</taxon>
        <taxon>Spiralia</taxon>
        <taxon>Gnathifera</taxon>
        <taxon>Rotifera</taxon>
        <taxon>Eurotatoria</taxon>
        <taxon>Bdelloidea</taxon>
        <taxon>Philodinida</taxon>
        <taxon>Philodinidae</taxon>
        <taxon>Rotaria</taxon>
    </lineage>
</organism>
<dbReference type="GO" id="GO:0016616">
    <property type="term" value="F:oxidoreductase activity, acting on the CH-OH group of donors, NAD or NADP as acceptor"/>
    <property type="evidence" value="ECO:0007669"/>
    <property type="project" value="UniProtKB-ARBA"/>
</dbReference>
<dbReference type="InterPro" id="IPR036812">
    <property type="entry name" value="NAD(P)_OxRdtase_dom_sf"/>
</dbReference>